<dbReference type="InterPro" id="IPR036134">
    <property type="entry name" value="Crypto/Photolyase_FAD-like_sf"/>
</dbReference>
<evidence type="ECO:0000313" key="1">
    <source>
        <dbReference type="EMBL" id="MCF2499697.1"/>
    </source>
</evidence>
<organism evidence="1 2">
    <name type="scientific">Dyadobacter chenhuakuii</name>
    <dbReference type="NCBI Taxonomy" id="2909339"/>
    <lineage>
        <taxon>Bacteria</taxon>
        <taxon>Pseudomonadati</taxon>
        <taxon>Bacteroidota</taxon>
        <taxon>Cytophagia</taxon>
        <taxon>Cytophagales</taxon>
        <taxon>Spirosomataceae</taxon>
        <taxon>Dyadobacter</taxon>
    </lineage>
</organism>
<dbReference type="PANTHER" id="PTHR38657:SF1">
    <property type="entry name" value="SLR1343 PROTEIN"/>
    <property type="match status" value="1"/>
</dbReference>
<dbReference type="Gene3D" id="1.10.10.1710">
    <property type="entry name" value="Deoxyribodipyrimidine photolyase-related"/>
    <property type="match status" value="1"/>
</dbReference>
<dbReference type="PANTHER" id="PTHR38657">
    <property type="entry name" value="SLR1343 PROTEIN"/>
    <property type="match status" value="1"/>
</dbReference>
<dbReference type="SUPFAM" id="SSF48173">
    <property type="entry name" value="Cryptochrome/photolyase FAD-binding domain"/>
    <property type="match status" value="1"/>
</dbReference>
<protein>
    <submittedName>
        <fullName evidence="1">Cryptochrome/photolyase family protein</fullName>
    </submittedName>
</protein>
<dbReference type="Gene3D" id="1.10.579.10">
    <property type="entry name" value="DNA Cyclobutane Dipyrimidine Photolyase, subunit A, domain 3"/>
    <property type="match status" value="1"/>
</dbReference>
<dbReference type="InterPro" id="IPR007357">
    <property type="entry name" value="PhrB-like"/>
</dbReference>
<reference evidence="1" key="1">
    <citation type="submission" date="2022-01" db="EMBL/GenBank/DDBJ databases">
        <title>Novel species in genus Dyadobacter.</title>
        <authorList>
            <person name="Ma C."/>
        </authorList>
    </citation>
    <scope>NUCLEOTIDE SEQUENCE</scope>
    <source>
        <strain evidence="1">CY357</strain>
    </source>
</reference>
<name>A0A9X1QG19_9BACT</name>
<dbReference type="InterPro" id="IPR014729">
    <property type="entry name" value="Rossmann-like_a/b/a_fold"/>
</dbReference>
<sequence>MKAITLIFPHQLFHPHPAVAAGRDVFLVEEDLYFNQFSFHKHKLFFHRASMQAYKLHLESQKLNVHYIDAQDPLADVRKLVPMLKKKGVEEIFYVDVTDNWLQKRLSTSAKMNNIELIEFETPMFVNSKEDLEMYFMNKKRYFQADFYTAQRKKYKILLDEDGDPEGGKWSFDTENRLKFPKKQMPPTIHFPASNEHYDEAKRYVGQHYKDNYGNIPDEIRFPITTEESEAWLDQFMEKRFEEFGKYEDAMVISEHFLHHSVLTPMLNTGLLTPKKVINATIKYARKHDIPLNSLEGFIRQIIGWREFMHGVYEYKGSIERTRNYWGYTRKIPETFWTGTTGIEPVDIVIRKVLDIGYCHHIERLMVLGNFMLLCEFDPDDVYRWFMELFIDAYDWVMVPNVYGMSQFADGGLLATKPYISGSNYLMKMSDFPKGDWQQTWDGLFWRFMDKNREFFLKNPRLGMLIRTFDNMEEGKRKAHLQHANDFLTRLDKQ</sequence>
<comment type="caution">
    <text evidence="1">The sequence shown here is derived from an EMBL/GenBank/DDBJ whole genome shotgun (WGS) entry which is preliminary data.</text>
</comment>
<dbReference type="AlphaFoldDB" id="A0A9X1QG19"/>
<gene>
    <name evidence="1" type="ORF">L0661_15360</name>
</gene>
<dbReference type="Proteomes" id="UP001139411">
    <property type="component" value="Unassembled WGS sequence"/>
</dbReference>
<dbReference type="EMBL" id="JAKFFV010000008">
    <property type="protein sequence ID" value="MCF2499697.1"/>
    <property type="molecule type" value="Genomic_DNA"/>
</dbReference>
<evidence type="ECO:0000313" key="2">
    <source>
        <dbReference type="Proteomes" id="UP001139411"/>
    </source>
</evidence>
<accession>A0A9X1QG19</accession>
<proteinExistence type="predicted"/>
<dbReference type="RefSeq" id="WP_235178370.1">
    <property type="nucleotide sequence ID" value="NZ_JAKFFV010000008.1"/>
</dbReference>
<dbReference type="InterPro" id="IPR052551">
    <property type="entry name" value="UV-DNA_repair_photolyase"/>
</dbReference>
<dbReference type="Pfam" id="PF04244">
    <property type="entry name" value="DPRP"/>
    <property type="match status" value="1"/>
</dbReference>
<dbReference type="Gene3D" id="3.40.50.620">
    <property type="entry name" value="HUPs"/>
    <property type="match status" value="1"/>
</dbReference>
<dbReference type="Gene3D" id="1.25.40.80">
    <property type="match status" value="1"/>
</dbReference>